<accession>A0ABW1S447</accession>
<organism evidence="2 3">
    <name type="scientific">Lactiplantibacillus daowaiensis</name>
    <dbReference type="NCBI Taxonomy" id="2559918"/>
    <lineage>
        <taxon>Bacteria</taxon>
        <taxon>Bacillati</taxon>
        <taxon>Bacillota</taxon>
        <taxon>Bacilli</taxon>
        <taxon>Lactobacillales</taxon>
        <taxon>Lactobacillaceae</taxon>
        <taxon>Lactiplantibacillus</taxon>
    </lineage>
</organism>
<feature type="domain" description="Phosphoribulokinase/uridine kinase" evidence="1">
    <location>
        <begin position="23"/>
        <end position="164"/>
    </location>
</feature>
<dbReference type="InterPro" id="IPR006083">
    <property type="entry name" value="PRK/URK"/>
</dbReference>
<reference evidence="3" key="1">
    <citation type="journal article" date="2019" name="Int. J. Syst. Evol. Microbiol.">
        <title>The Global Catalogue of Microorganisms (GCM) 10K type strain sequencing project: providing services to taxonomists for standard genome sequencing and annotation.</title>
        <authorList>
            <consortium name="The Broad Institute Genomics Platform"/>
            <consortium name="The Broad Institute Genome Sequencing Center for Infectious Disease"/>
            <person name="Wu L."/>
            <person name="Ma J."/>
        </authorList>
    </citation>
    <scope>NUCLEOTIDE SEQUENCE [LARGE SCALE GENOMIC DNA]</scope>
    <source>
        <strain evidence="3">CCM 8933</strain>
    </source>
</reference>
<dbReference type="Pfam" id="PF00485">
    <property type="entry name" value="PRK"/>
    <property type="match status" value="1"/>
</dbReference>
<gene>
    <name evidence="2" type="ORF">ACFP5Y_13075</name>
</gene>
<evidence type="ECO:0000313" key="2">
    <source>
        <dbReference type="EMBL" id="MFC6182161.1"/>
    </source>
</evidence>
<name>A0ABW1S447_9LACO</name>
<dbReference type="InterPro" id="IPR027417">
    <property type="entry name" value="P-loop_NTPase"/>
</dbReference>
<keyword evidence="3" id="KW-1185">Reference proteome</keyword>
<protein>
    <recommendedName>
        <fullName evidence="1">Phosphoribulokinase/uridine kinase domain-containing protein</fullName>
    </recommendedName>
</protein>
<evidence type="ECO:0000259" key="1">
    <source>
        <dbReference type="Pfam" id="PF00485"/>
    </source>
</evidence>
<sequence length="241" mass="27188">MTNIKTALLTKIIPNPTGNRPVVLGITGSVASGKTTLARQIQRQYQQLRPDLTCVLVSTDDFLWSNAVLKQRQLCIKKGFPVSYDHHLMARFVTAIQQGQAITLPTYNHATNDLDQQLRQVIYQPDVLIIEGLMVLQPTLRQLLTTSLFLAVDPTLNYQWYLQRCEKLDLAAKYGQTWAEFEPIARKNWVAINQRNFDENVAPLQALATWQARVVAGHRLAWIAPTATTTVAQPNLLVSEQ</sequence>
<evidence type="ECO:0000313" key="3">
    <source>
        <dbReference type="Proteomes" id="UP001596282"/>
    </source>
</evidence>
<proteinExistence type="predicted"/>
<comment type="caution">
    <text evidence="2">The sequence shown here is derived from an EMBL/GenBank/DDBJ whole genome shotgun (WGS) entry which is preliminary data.</text>
</comment>
<dbReference type="SUPFAM" id="SSF52540">
    <property type="entry name" value="P-loop containing nucleoside triphosphate hydrolases"/>
    <property type="match status" value="1"/>
</dbReference>
<dbReference type="PANTHER" id="PTHR10285">
    <property type="entry name" value="URIDINE KINASE"/>
    <property type="match status" value="1"/>
</dbReference>
<dbReference type="RefSeq" id="WP_171001407.1">
    <property type="nucleotide sequence ID" value="NZ_BJDJ01000002.1"/>
</dbReference>
<dbReference type="EMBL" id="JBHSSC010000044">
    <property type="protein sequence ID" value="MFC6182161.1"/>
    <property type="molecule type" value="Genomic_DNA"/>
</dbReference>
<dbReference type="Gene3D" id="3.40.50.300">
    <property type="entry name" value="P-loop containing nucleotide triphosphate hydrolases"/>
    <property type="match status" value="1"/>
</dbReference>
<dbReference type="Proteomes" id="UP001596282">
    <property type="component" value="Unassembled WGS sequence"/>
</dbReference>